<name>A0A1R3JN65_9ROSI</name>
<dbReference type="EMBL" id="AWUE01015670">
    <property type="protein sequence ID" value="OMO96264.1"/>
    <property type="molecule type" value="Genomic_DNA"/>
</dbReference>
<dbReference type="Proteomes" id="UP000187203">
    <property type="component" value="Unassembled WGS sequence"/>
</dbReference>
<reference evidence="2" key="1">
    <citation type="submission" date="2013-09" db="EMBL/GenBank/DDBJ databases">
        <title>Corchorus olitorius genome sequencing.</title>
        <authorList>
            <person name="Alam M."/>
            <person name="Haque M.S."/>
            <person name="Islam M.S."/>
            <person name="Emdad E.M."/>
            <person name="Islam M.M."/>
            <person name="Ahmed B."/>
            <person name="Halim A."/>
            <person name="Hossen Q.M.M."/>
            <person name="Hossain M.Z."/>
            <person name="Ahmed R."/>
            <person name="Khan M.M."/>
            <person name="Islam R."/>
            <person name="Rashid M.M."/>
            <person name="Khan S.A."/>
            <person name="Rahman M.S."/>
            <person name="Alam M."/>
            <person name="Yahiya A.S."/>
            <person name="Khan M.S."/>
            <person name="Azam M.S."/>
            <person name="Haque T."/>
            <person name="Lashkar M.Z.H."/>
            <person name="Akhand A.I."/>
            <person name="Morshed G."/>
            <person name="Roy S."/>
            <person name="Uddin K.S."/>
            <person name="Rabeya T."/>
            <person name="Hossain A.S."/>
            <person name="Chowdhury A."/>
            <person name="Snigdha A.R."/>
            <person name="Mortoza M.S."/>
            <person name="Matin S.A."/>
            <person name="Hoque S.M.E."/>
            <person name="Islam M.K."/>
            <person name="Roy D.K."/>
            <person name="Haider R."/>
            <person name="Moosa M.M."/>
            <person name="Elias S.M."/>
            <person name="Hasan A.M."/>
            <person name="Jahan S."/>
            <person name="Shafiuddin M."/>
            <person name="Mahmood N."/>
            <person name="Shommy N.S."/>
        </authorList>
    </citation>
    <scope>NUCLEOTIDE SEQUENCE [LARGE SCALE GENOMIC DNA]</scope>
    <source>
        <strain evidence="2">cv. O-4</strain>
    </source>
</reference>
<dbReference type="OrthoDB" id="364224at2759"/>
<keyword evidence="2" id="KW-1185">Reference proteome</keyword>
<gene>
    <name evidence="1" type="ORF">COLO4_15392</name>
</gene>
<sequence>MFLYGFNLQTKPMMFLQWPQASLPSQLAFKISVHVAIVEFSQVESSMQQVADHSDGGVKVFQLIDPLELKNWQLQMFPVLRSAQSCTLSVVGSQAVFPPECNRCKGTLDVLYKVACQVKLEVMA</sequence>
<dbReference type="AlphaFoldDB" id="A0A1R3JN65"/>
<evidence type="ECO:0000313" key="2">
    <source>
        <dbReference type="Proteomes" id="UP000187203"/>
    </source>
</evidence>
<protein>
    <submittedName>
        <fullName evidence="1">Nucleotide binding protein</fullName>
    </submittedName>
</protein>
<comment type="caution">
    <text evidence="1">The sequence shown here is derived from an EMBL/GenBank/DDBJ whole genome shotgun (WGS) entry which is preliminary data.</text>
</comment>
<accession>A0A1R3JN65</accession>
<organism evidence="1 2">
    <name type="scientific">Corchorus olitorius</name>
    <dbReference type="NCBI Taxonomy" id="93759"/>
    <lineage>
        <taxon>Eukaryota</taxon>
        <taxon>Viridiplantae</taxon>
        <taxon>Streptophyta</taxon>
        <taxon>Embryophyta</taxon>
        <taxon>Tracheophyta</taxon>
        <taxon>Spermatophyta</taxon>
        <taxon>Magnoliopsida</taxon>
        <taxon>eudicotyledons</taxon>
        <taxon>Gunneridae</taxon>
        <taxon>Pentapetalae</taxon>
        <taxon>rosids</taxon>
        <taxon>malvids</taxon>
        <taxon>Malvales</taxon>
        <taxon>Malvaceae</taxon>
        <taxon>Grewioideae</taxon>
        <taxon>Apeibeae</taxon>
        <taxon>Corchorus</taxon>
    </lineage>
</organism>
<evidence type="ECO:0000313" key="1">
    <source>
        <dbReference type="EMBL" id="OMO96264.1"/>
    </source>
</evidence>
<proteinExistence type="predicted"/>